<evidence type="ECO:0000259" key="1">
    <source>
        <dbReference type="SMART" id="SM00531"/>
    </source>
</evidence>
<dbReference type="GO" id="GO:0006367">
    <property type="term" value="P:transcription initiation at RNA polymerase II promoter"/>
    <property type="evidence" value="ECO:0007669"/>
    <property type="project" value="InterPro"/>
</dbReference>
<dbReference type="InterPro" id="IPR024550">
    <property type="entry name" value="TFIIEa/SarR/Rpc3_HTH_dom"/>
</dbReference>
<dbReference type="GO" id="GO:0005673">
    <property type="term" value="C:transcription factor TFIIE complex"/>
    <property type="evidence" value="ECO:0007669"/>
    <property type="project" value="TreeGrafter"/>
</dbReference>
<proteinExistence type="predicted"/>
<dbReference type="SMART" id="SM00531">
    <property type="entry name" value="TFIIE"/>
    <property type="match status" value="1"/>
</dbReference>
<feature type="domain" description="Transcription initiation factor IIE subunit alpha N-terminal" evidence="1">
    <location>
        <begin position="39"/>
        <end position="182"/>
    </location>
</feature>
<organism evidence="2 3">
    <name type="scientific">Parastrongyloides trichosuri</name>
    <name type="common">Possum-specific nematode worm</name>
    <dbReference type="NCBI Taxonomy" id="131310"/>
    <lineage>
        <taxon>Eukaryota</taxon>
        <taxon>Metazoa</taxon>
        <taxon>Ecdysozoa</taxon>
        <taxon>Nematoda</taxon>
        <taxon>Chromadorea</taxon>
        <taxon>Rhabditida</taxon>
        <taxon>Tylenchina</taxon>
        <taxon>Panagrolaimomorpha</taxon>
        <taxon>Strongyloidoidea</taxon>
        <taxon>Strongyloididae</taxon>
        <taxon>Parastrongyloides</taxon>
    </lineage>
</organism>
<keyword evidence="2" id="KW-1185">Reference proteome</keyword>
<evidence type="ECO:0000313" key="2">
    <source>
        <dbReference type="Proteomes" id="UP000038045"/>
    </source>
</evidence>
<protein>
    <submittedName>
        <fullName evidence="3">TFIIE domain-containing protein</fullName>
    </submittedName>
</protein>
<dbReference type="SUPFAM" id="SSF57783">
    <property type="entry name" value="Zinc beta-ribbon"/>
    <property type="match status" value="1"/>
</dbReference>
<dbReference type="PANTHER" id="PTHR13097">
    <property type="entry name" value="TRANSCRIPTION INITIATION FACTOR IIE, ALPHA SUBUNIT"/>
    <property type="match status" value="1"/>
</dbReference>
<accession>A0A0N4ZMW9</accession>
<dbReference type="Proteomes" id="UP000038045">
    <property type="component" value="Unplaced"/>
</dbReference>
<dbReference type="WBParaSite" id="PTRK_0000988500.1">
    <property type="protein sequence ID" value="PTRK_0000988500.1"/>
    <property type="gene ID" value="PTRK_0000988500"/>
</dbReference>
<reference evidence="3" key="1">
    <citation type="submission" date="2017-02" db="UniProtKB">
        <authorList>
            <consortium name="WormBaseParasite"/>
        </authorList>
    </citation>
    <scope>IDENTIFICATION</scope>
</reference>
<dbReference type="PANTHER" id="PTHR13097:SF7">
    <property type="entry name" value="GENERAL TRANSCRIPTION FACTOR IIE SUBUNIT 1"/>
    <property type="match status" value="1"/>
</dbReference>
<dbReference type="AlphaFoldDB" id="A0A0N4ZMW9"/>
<dbReference type="InterPro" id="IPR002853">
    <property type="entry name" value="TFIIE_asu"/>
</dbReference>
<dbReference type="Pfam" id="PF02002">
    <property type="entry name" value="TFIIE_alpha"/>
    <property type="match status" value="1"/>
</dbReference>
<name>A0A0N4ZMW9_PARTI</name>
<dbReference type="InterPro" id="IPR039997">
    <property type="entry name" value="TFE"/>
</dbReference>
<dbReference type="Gene3D" id="3.30.40.10">
    <property type="entry name" value="Zinc/RING finger domain, C3HC4 (zinc finger)"/>
    <property type="match status" value="1"/>
</dbReference>
<evidence type="ECO:0000313" key="3">
    <source>
        <dbReference type="WBParaSite" id="PTRK_0000988500.1"/>
    </source>
</evidence>
<sequence>MSGGISKVEEYDENGEMVHEIPQVLKDLTSIIGKLFYEPVSFLALQLIINNTIINEEALRVKMKIDTKTMKTLLQQLKDDKIIKEKCTSTTSEESNRSKKVYYMFVNYRALLNVTKYKLDHMRQKIESAGKKEASKAYFQCGKCGTSYETMDIMQLTQSGTDKLICWRCGGEVIEINDNTKDGNSTGNSMAKFNSQMEGIFKLISKLENIRFAPQLLDPPIPEYKEPVETVDDKPIIAPGAKSFSKGDNKRSDMVGKDVSINFDSGEIETANKPKTAVPWLTHNTIENSGVDYSGNNTNATVNGSNETSKFSAISNDKIDTKEYLRKVLGEDDSKVEVRKMSKETEILLRDEPRLQREYDAMFAERKQAFNYFEYMSDEEDDEYNKSKNNEINYCSTTFFVM</sequence>
<dbReference type="STRING" id="131310.A0A0N4ZMW9"/>
<dbReference type="InterPro" id="IPR013083">
    <property type="entry name" value="Znf_RING/FYVE/PHD"/>
</dbReference>